<keyword evidence="4 6" id="KW-0838">Vasoactive</keyword>
<dbReference type="GO" id="GO:0051427">
    <property type="term" value="F:hormone receptor binding"/>
    <property type="evidence" value="ECO:0007669"/>
    <property type="project" value="TreeGrafter"/>
</dbReference>
<dbReference type="GO" id="GO:0005737">
    <property type="term" value="C:cytoplasm"/>
    <property type="evidence" value="ECO:0007669"/>
    <property type="project" value="TreeGrafter"/>
</dbReference>
<dbReference type="SMART" id="SM00183">
    <property type="entry name" value="NAT_PEP"/>
    <property type="match status" value="1"/>
</dbReference>
<keyword evidence="5" id="KW-1015">Disulfide bond</keyword>
<dbReference type="Proteomes" id="UP001295444">
    <property type="component" value="Chromosome 10"/>
</dbReference>
<sequence>MHCKLCLLCGALLLSIIQLPSSGAHPIVDMDSDRELDSFKGVLERLGEKLSLIDAIESNSDVLEPRQNADVQLASPEDRKVSPSENRFSQNDRNSIKDSFLKGLRSLQNRKMMRDSGCFGRRIDRIDSFSGMGCNGFRRY</sequence>
<feature type="signal peptide" evidence="8">
    <location>
        <begin position="1"/>
        <end position="24"/>
    </location>
</feature>
<feature type="region of interest" description="Disordered" evidence="7">
    <location>
        <begin position="66"/>
        <end position="95"/>
    </location>
</feature>
<dbReference type="PANTHER" id="PTHR14066:SF10">
    <property type="entry name" value="NATRIURETIC PEPTIDES B"/>
    <property type="match status" value="1"/>
</dbReference>
<evidence type="ECO:0000256" key="3">
    <source>
        <dbReference type="ARBA" id="ARBA00022729"/>
    </source>
</evidence>
<evidence type="ECO:0000256" key="8">
    <source>
        <dbReference type="SAM" id="SignalP"/>
    </source>
</evidence>
<dbReference type="GO" id="GO:0006182">
    <property type="term" value="P:cGMP biosynthetic process"/>
    <property type="evidence" value="ECO:0007669"/>
    <property type="project" value="TreeGrafter"/>
</dbReference>
<evidence type="ECO:0000313" key="10">
    <source>
        <dbReference type="Proteomes" id="UP001295444"/>
    </source>
</evidence>
<dbReference type="GO" id="GO:0005615">
    <property type="term" value="C:extracellular space"/>
    <property type="evidence" value="ECO:0007669"/>
    <property type="project" value="TreeGrafter"/>
</dbReference>
<keyword evidence="2" id="KW-0964">Secreted</keyword>
<dbReference type="GO" id="GO:0005179">
    <property type="term" value="F:hormone activity"/>
    <property type="evidence" value="ECO:0007669"/>
    <property type="project" value="InterPro"/>
</dbReference>
<dbReference type="GO" id="GO:0019934">
    <property type="term" value="P:cGMP-mediated signaling"/>
    <property type="evidence" value="ECO:0007669"/>
    <property type="project" value="TreeGrafter"/>
</dbReference>
<dbReference type="GO" id="GO:0007168">
    <property type="term" value="P:receptor guanylyl cyclase signaling pathway"/>
    <property type="evidence" value="ECO:0007669"/>
    <property type="project" value="TreeGrafter"/>
</dbReference>
<dbReference type="InterPro" id="IPR002408">
    <property type="entry name" value="Natriuretic_peptide_brain"/>
</dbReference>
<dbReference type="InterPro" id="IPR000663">
    <property type="entry name" value="Natr_peptide"/>
</dbReference>
<comment type="subcellular location">
    <subcellularLocation>
        <location evidence="1 6">Secreted</location>
    </subcellularLocation>
</comment>
<reference evidence="9" key="1">
    <citation type="submission" date="2022-03" db="EMBL/GenBank/DDBJ databases">
        <authorList>
            <person name="Alioto T."/>
            <person name="Alioto T."/>
            <person name="Gomez Garrido J."/>
        </authorList>
    </citation>
    <scope>NUCLEOTIDE SEQUENCE</scope>
</reference>
<dbReference type="Pfam" id="PF00212">
    <property type="entry name" value="ANP"/>
    <property type="match status" value="1"/>
</dbReference>
<keyword evidence="10" id="KW-1185">Reference proteome</keyword>
<feature type="chain" id="PRO_5042037329" evidence="8">
    <location>
        <begin position="25"/>
        <end position="140"/>
    </location>
</feature>
<evidence type="ECO:0000256" key="1">
    <source>
        <dbReference type="ARBA" id="ARBA00004613"/>
    </source>
</evidence>
<accession>A0AAD1T792</accession>
<dbReference type="GO" id="GO:0003085">
    <property type="term" value="P:negative regulation of systemic arterial blood pressure"/>
    <property type="evidence" value="ECO:0007669"/>
    <property type="project" value="TreeGrafter"/>
</dbReference>
<dbReference type="GO" id="GO:0097746">
    <property type="term" value="P:blood vessel diameter maintenance"/>
    <property type="evidence" value="ECO:0007669"/>
    <property type="project" value="UniProtKB-KW"/>
</dbReference>
<keyword evidence="3 8" id="KW-0732">Signal</keyword>
<dbReference type="PANTHER" id="PTHR14066">
    <property type="entry name" value="ATRIAL NATRIURETIC FACTOR PRECURSOR"/>
    <property type="match status" value="1"/>
</dbReference>
<protein>
    <submittedName>
        <fullName evidence="9">Natriuretic peptides A</fullName>
    </submittedName>
</protein>
<name>A0AAD1T792_PELCU</name>
<dbReference type="InterPro" id="IPR050787">
    <property type="entry name" value="Natriuretic_peptide"/>
</dbReference>
<evidence type="ECO:0000256" key="5">
    <source>
        <dbReference type="ARBA" id="ARBA00023157"/>
    </source>
</evidence>
<comment type="similarity">
    <text evidence="6">Belongs to the natriuretic peptide family.</text>
</comment>
<dbReference type="AlphaFoldDB" id="A0AAD1T792"/>
<feature type="compositionally biased region" description="Polar residues" evidence="7">
    <location>
        <begin position="83"/>
        <end position="93"/>
    </location>
</feature>
<evidence type="ECO:0000313" key="9">
    <source>
        <dbReference type="EMBL" id="CAH2320533.1"/>
    </source>
</evidence>
<dbReference type="PROSITE" id="PS00263">
    <property type="entry name" value="NATRIURETIC_PEPTIDE"/>
    <property type="match status" value="1"/>
</dbReference>
<evidence type="ECO:0000256" key="4">
    <source>
        <dbReference type="ARBA" id="ARBA00022858"/>
    </source>
</evidence>
<dbReference type="PRINTS" id="PR00712">
    <property type="entry name" value="BNATPEPTIDE"/>
</dbReference>
<evidence type="ECO:0000256" key="2">
    <source>
        <dbReference type="ARBA" id="ARBA00022525"/>
    </source>
</evidence>
<dbReference type="InterPro" id="IPR030480">
    <property type="entry name" value="Natr_peptide_CS"/>
</dbReference>
<dbReference type="GO" id="GO:0007218">
    <property type="term" value="P:neuropeptide signaling pathway"/>
    <property type="evidence" value="ECO:0007669"/>
    <property type="project" value="TreeGrafter"/>
</dbReference>
<organism evidence="9 10">
    <name type="scientific">Pelobates cultripes</name>
    <name type="common">Western spadefoot toad</name>
    <dbReference type="NCBI Taxonomy" id="61616"/>
    <lineage>
        <taxon>Eukaryota</taxon>
        <taxon>Metazoa</taxon>
        <taxon>Chordata</taxon>
        <taxon>Craniata</taxon>
        <taxon>Vertebrata</taxon>
        <taxon>Euteleostomi</taxon>
        <taxon>Amphibia</taxon>
        <taxon>Batrachia</taxon>
        <taxon>Anura</taxon>
        <taxon>Pelobatoidea</taxon>
        <taxon>Pelobatidae</taxon>
        <taxon>Pelobates</taxon>
    </lineage>
</organism>
<gene>
    <name evidence="9" type="ORF">PECUL_23A052277</name>
</gene>
<dbReference type="EMBL" id="OW240921">
    <property type="protein sequence ID" value="CAH2320533.1"/>
    <property type="molecule type" value="Genomic_DNA"/>
</dbReference>
<proteinExistence type="inferred from homology"/>
<evidence type="ECO:0000256" key="7">
    <source>
        <dbReference type="SAM" id="MobiDB-lite"/>
    </source>
</evidence>
<evidence type="ECO:0000256" key="6">
    <source>
        <dbReference type="RuleBase" id="RU003686"/>
    </source>
</evidence>